<protein>
    <recommendedName>
        <fullName evidence="2">Methyltransferase domain-containing protein</fullName>
    </recommendedName>
</protein>
<name>A0A0F9CW63_9ZZZZ</name>
<dbReference type="PANTHER" id="PTHR43861">
    <property type="entry name" value="TRANS-ACONITATE 2-METHYLTRANSFERASE-RELATED"/>
    <property type="match status" value="1"/>
</dbReference>
<keyword evidence="1" id="KW-0808">Transferase</keyword>
<dbReference type="Pfam" id="PF13847">
    <property type="entry name" value="Methyltransf_31"/>
    <property type="match status" value="1"/>
</dbReference>
<organism evidence="3">
    <name type="scientific">marine sediment metagenome</name>
    <dbReference type="NCBI Taxonomy" id="412755"/>
    <lineage>
        <taxon>unclassified sequences</taxon>
        <taxon>metagenomes</taxon>
        <taxon>ecological metagenomes</taxon>
    </lineage>
</organism>
<dbReference type="CDD" id="cd02440">
    <property type="entry name" value="AdoMet_MTases"/>
    <property type="match status" value="1"/>
</dbReference>
<proteinExistence type="predicted"/>
<sequence length="272" mass="32216">MTRDNSYLMENPDEILRLEIKTDPESVRKQAFWCGIKPGMRVLDVGCGSGKASSILHELVQPGGEVLGVDSSEERIAYAKRQYDHDSSIDFRVYDLRHPLDGVGRFDLIWVRFFLEYFRQESPDIVKNLTTYLKPNGYLCLLDLDHNCLNHYQLPLQIEHLLNRFMEKLEQEYNFDPYSGRKLYAYLYDLGFRKIELKLMAHHLLYVEIKEEDVFNWYKKVEVVSFQIEMLFKNYPGGREAFFSDFKKFFLDPRRFTYTPLILCKGMKPLSI</sequence>
<feature type="domain" description="Methyltransferase" evidence="2">
    <location>
        <begin position="36"/>
        <end position="160"/>
    </location>
</feature>
<comment type="caution">
    <text evidence="3">The sequence shown here is derived from an EMBL/GenBank/DDBJ whole genome shotgun (WGS) entry which is preliminary data.</text>
</comment>
<dbReference type="EMBL" id="LAZR01031490">
    <property type="protein sequence ID" value="KKL53603.1"/>
    <property type="molecule type" value="Genomic_DNA"/>
</dbReference>
<evidence type="ECO:0000313" key="3">
    <source>
        <dbReference type="EMBL" id="KKL53603.1"/>
    </source>
</evidence>
<dbReference type="SUPFAM" id="SSF53335">
    <property type="entry name" value="S-adenosyl-L-methionine-dependent methyltransferases"/>
    <property type="match status" value="1"/>
</dbReference>
<dbReference type="GO" id="GO:0016740">
    <property type="term" value="F:transferase activity"/>
    <property type="evidence" value="ECO:0007669"/>
    <property type="project" value="UniProtKB-KW"/>
</dbReference>
<dbReference type="Gene3D" id="3.40.50.150">
    <property type="entry name" value="Vaccinia Virus protein VP39"/>
    <property type="match status" value="1"/>
</dbReference>
<dbReference type="InterPro" id="IPR029063">
    <property type="entry name" value="SAM-dependent_MTases_sf"/>
</dbReference>
<dbReference type="InterPro" id="IPR025714">
    <property type="entry name" value="Methyltranfer_dom"/>
</dbReference>
<accession>A0A0F9CW63</accession>
<dbReference type="AlphaFoldDB" id="A0A0F9CW63"/>
<dbReference type="PANTHER" id="PTHR43861:SF3">
    <property type="entry name" value="PUTATIVE (AFU_ORTHOLOGUE AFUA_2G14390)-RELATED"/>
    <property type="match status" value="1"/>
</dbReference>
<evidence type="ECO:0000259" key="2">
    <source>
        <dbReference type="Pfam" id="PF13847"/>
    </source>
</evidence>
<evidence type="ECO:0000256" key="1">
    <source>
        <dbReference type="ARBA" id="ARBA00022679"/>
    </source>
</evidence>
<gene>
    <name evidence="3" type="ORF">LCGC14_2273800</name>
</gene>
<reference evidence="3" key="1">
    <citation type="journal article" date="2015" name="Nature">
        <title>Complex archaea that bridge the gap between prokaryotes and eukaryotes.</title>
        <authorList>
            <person name="Spang A."/>
            <person name="Saw J.H."/>
            <person name="Jorgensen S.L."/>
            <person name="Zaremba-Niedzwiedzka K."/>
            <person name="Martijn J."/>
            <person name="Lind A.E."/>
            <person name="van Eijk R."/>
            <person name="Schleper C."/>
            <person name="Guy L."/>
            <person name="Ettema T.J."/>
        </authorList>
    </citation>
    <scope>NUCLEOTIDE SEQUENCE</scope>
</reference>